<keyword evidence="17" id="KW-1185">Reference proteome</keyword>
<reference evidence="17" key="2">
    <citation type="journal article" date="2017" name="Nat. Plants">
        <title>The Aegilops tauschii genome reveals multiple impacts of transposons.</title>
        <authorList>
            <person name="Zhao G."/>
            <person name="Zou C."/>
            <person name="Li K."/>
            <person name="Wang K."/>
            <person name="Li T."/>
            <person name="Gao L."/>
            <person name="Zhang X."/>
            <person name="Wang H."/>
            <person name="Yang Z."/>
            <person name="Liu X."/>
            <person name="Jiang W."/>
            <person name="Mao L."/>
            <person name="Kong X."/>
            <person name="Jiao Y."/>
            <person name="Jia J."/>
        </authorList>
    </citation>
    <scope>NUCLEOTIDE SEQUENCE [LARGE SCALE GENOMIC DNA]</scope>
    <source>
        <strain evidence="17">cv. AL8/78</strain>
    </source>
</reference>
<comment type="subcellular location">
    <subcellularLocation>
        <location evidence="2">Chromosome</location>
    </subcellularLocation>
    <subcellularLocation>
        <location evidence="1">Nucleus</location>
    </subcellularLocation>
</comment>
<evidence type="ECO:0000259" key="15">
    <source>
        <dbReference type="PROSITE" id="PS51215"/>
    </source>
</evidence>
<dbReference type="Pfam" id="PF17907">
    <property type="entry name" value="AWS"/>
    <property type="match status" value="1"/>
</dbReference>
<keyword evidence="3" id="KW-0158">Chromosome</keyword>
<sequence>SSLSLPVGRSVVSLSASPPLSQRPDQSQRSASLPPLPSPSATARVPRRRRSSAARPAGRGPRRPAARTGAQQRLPPSLPPCRGWSRRLERPRRPVHRQPVAPSGGGSRANYSGCIYDMVDKAAETSQREVAAEGVVLWDEALVKTSTEDLQMRCKELRCYNDIPVMCLKKDVNCDLEKDGLWPKIEAEVSTPAHQDSVPLNFGCNLAVCLDGKAGEIGEVSEHRTGMERAACGSQGGGMLSFDRGFWKGAVGDKNQFPRMEGCHENGGLSDLGNHDTDKFPQGADALSLIDDNHELGRDCFLANIDEEVSFPVDEASIPSFYQKSYMDVFVEDSKSCIEKLTQDSLEGDMLSCERDARFRTEASGDENQHHRMAVSKGQVSSICKDANSPSLNACGLFPEIEVLRQQADKEYKVFELPPEIYLARSSYNPPCLDGLCRSGKESSAVCLGHQDSSGVKSRCPDHLVQELNAYNSSIDKPCSANFVENANDEESQNKISESLNASKRRNPRRAASSRNRAPAEHDHQINKGSSSTCKSKKVESSCSLVESTLIKFPSKTTKVRSGINRPVNSTAWGSLEKLVDGFGQNCEPSTSNSHLISLENGGRSNKRSGKKEQPIVRKARSSRCPKNKFPAFSVTRYAPDELNGEPTFSVMDGAYGSAEGYIGNFPKLAPRAFLNVSDDAHRSVQHMSIQTDMQQLDRCLDSVAQETCPAYMCGEFAKSISEPSLNNGGVGFSPDSVLEVASVTCENNTSASHDVKLRGNPSYPAVLTESDLHASDLSVPDFGKNHASSSTDFEQQPKTVRGDENTRSEEINQSHAIIGYVGEGKVQGLEKSNAVRKTKMLEKQKGRKKDGIKGNNIRDGSSTKISSSEASKYRVFSDDPSSLVSSGPLKFSSCFEVVTSATQGISMHEHGWVQGPSVIGKEKTSALNNVKSPRCKKSGGLRGKKDMVRDPHVKQESKKKNIADAIFIDSGSSTLPYQLATDLATSHTNEQGYRSPAIEYTFQNPAAISTELPGNAAGSTGGVSVPQPKRAAWACCDDCQKWRCIPSELADVIGENRWTCKDNDDKAFADCSIPQAKTNAEINAELELSDASADEADKDGSNSKASRAPSWTNLRSNTYLHRNRRNQSIDESMVCNCKPPQEGRMGCRDGCLNRMLNIECAKRTCPCEEQCSNQQFQRRNYAKIAWFHSGKKGYGLKLQEEVSEGRFLIEYVGEVLDITTYESRQRDYASKGKKHFYFMALDGGEVIDACTKGNLGRFINHSCSPNCRTEKWMVNGEVCIGIFAMRNIKKGEELTFDYNYVRVSGAAPQKCFCGTAKCRGYIGGDISGSGISTQHVAEAEYFEPMVTYKDAEEMLGNACSHGANPIVVELEHETSIQQEDSNNCIPVTPDSEPHQTSPVTPDSEPHQTSPILFENSELENSWEMWSPQDAEDPTRTPVHVPRTIDSTLQQLPVYDTQPLEFLPKAPNTMDGSKAPNVMNQSARSSDLGQNLVVPGFHAKKKNNLKDQRDVKSSSCSTDNENTLGVEARLNNLLDRDGGISRRKDSTNGYLRLLLFVTAAARDNAAAAAARDNAAASAARDNAAAAAAHDATAMEHENAATPAERDNAGGTSKSARDLSLILDALLKTKSRSVLLDIINTNGLQMLHNILKQNRDTFLRRPIIRKLLKVLEFLALKGILRAEKINEEAPREEMERFRDSMLKLTRHSDKQVQTIARHFCEKWIHPYMDGPVSTSKWCTDSYSNRRKRKSRWDYQPESHYKMVGSLVRKVYGELGLQAGLTRNRLQPVMGSSSTGTDDDVPPGFEPQQGRSVAPGFCLPNLNISYGIPIAHVQHLGTPEVEGGGNRGQKWKVAPGVPFIPFPQLRRGSPCPSTSTQMSCHDAMRQNNSSGHRGRGFDRGGRVQRNGRNGARTRYPYDHQGRRFPSNHHRSERWQPWPEEHDGGSGSRGRQ</sequence>
<dbReference type="FunFam" id="2.170.270.10:FF:000035">
    <property type="entry name" value="Histone-lysine N-methyltransferase"/>
    <property type="match status" value="1"/>
</dbReference>
<reference evidence="16" key="4">
    <citation type="submission" date="2019-03" db="UniProtKB">
        <authorList>
            <consortium name="EnsemblPlants"/>
        </authorList>
    </citation>
    <scope>IDENTIFICATION</scope>
</reference>
<evidence type="ECO:0000256" key="6">
    <source>
        <dbReference type="ARBA" id="ARBA00022691"/>
    </source>
</evidence>
<evidence type="ECO:0000259" key="12">
    <source>
        <dbReference type="PROSITE" id="PS50280"/>
    </source>
</evidence>
<feature type="compositionally biased region" description="Polar residues" evidence="11">
    <location>
        <begin position="787"/>
        <end position="799"/>
    </location>
</feature>
<accession>A0A453A7H6</accession>
<evidence type="ECO:0008006" key="18">
    <source>
        <dbReference type="Google" id="ProtNLM"/>
    </source>
</evidence>
<reference evidence="17" key="1">
    <citation type="journal article" date="2014" name="Science">
        <title>Ancient hybridizations among the ancestral genomes of bread wheat.</title>
        <authorList>
            <consortium name="International Wheat Genome Sequencing Consortium,"/>
            <person name="Marcussen T."/>
            <person name="Sandve S.R."/>
            <person name="Heier L."/>
            <person name="Spannagl M."/>
            <person name="Pfeifer M."/>
            <person name="Jakobsen K.S."/>
            <person name="Wulff B.B."/>
            <person name="Steuernagel B."/>
            <person name="Mayer K.F."/>
            <person name="Olsen O.A."/>
        </authorList>
    </citation>
    <scope>NUCLEOTIDE SEQUENCE [LARGE SCALE GENOMIC DNA]</scope>
    <source>
        <strain evidence="17">cv. AL8/78</strain>
    </source>
</reference>
<dbReference type="SMART" id="SM00570">
    <property type="entry name" value="AWS"/>
    <property type="match status" value="1"/>
</dbReference>
<dbReference type="InterPro" id="IPR050777">
    <property type="entry name" value="SET2_Histone-Lys_MeTrsfase"/>
</dbReference>
<evidence type="ECO:0000259" key="13">
    <source>
        <dbReference type="PROSITE" id="PS50868"/>
    </source>
</evidence>
<feature type="region of interest" description="Disordered" evidence="11">
    <location>
        <begin position="1883"/>
        <end position="1949"/>
    </location>
</feature>
<dbReference type="GO" id="GO:0005694">
    <property type="term" value="C:chromosome"/>
    <property type="evidence" value="ECO:0007669"/>
    <property type="project" value="UniProtKB-SubCell"/>
</dbReference>
<dbReference type="Pfam" id="PF00856">
    <property type="entry name" value="SET"/>
    <property type="match status" value="1"/>
</dbReference>
<keyword evidence="8" id="KW-0863">Zinc-finger</keyword>
<feature type="region of interest" description="Disordered" evidence="11">
    <location>
        <begin position="1"/>
        <end position="106"/>
    </location>
</feature>
<feature type="region of interest" description="Disordered" evidence="11">
    <location>
        <begin position="487"/>
        <end position="535"/>
    </location>
</feature>
<evidence type="ECO:0000256" key="8">
    <source>
        <dbReference type="ARBA" id="ARBA00022771"/>
    </source>
</evidence>
<feature type="domain" description="CW-type" evidence="14">
    <location>
        <begin position="1028"/>
        <end position="1080"/>
    </location>
</feature>
<dbReference type="GO" id="GO:0046975">
    <property type="term" value="F:histone H3K36 methyltransferase activity"/>
    <property type="evidence" value="ECO:0007669"/>
    <property type="project" value="InterPro"/>
</dbReference>
<evidence type="ECO:0000256" key="3">
    <source>
        <dbReference type="ARBA" id="ARBA00022454"/>
    </source>
</evidence>
<evidence type="ECO:0000256" key="9">
    <source>
        <dbReference type="ARBA" id="ARBA00022833"/>
    </source>
</evidence>
<dbReference type="SUPFAM" id="SSF82199">
    <property type="entry name" value="SET domain"/>
    <property type="match status" value="1"/>
</dbReference>
<feature type="compositionally biased region" description="Low complexity" evidence="11">
    <location>
        <begin position="1901"/>
        <end position="1910"/>
    </location>
</feature>
<evidence type="ECO:0000259" key="14">
    <source>
        <dbReference type="PROSITE" id="PS51050"/>
    </source>
</evidence>
<dbReference type="GO" id="GO:0032259">
    <property type="term" value="P:methylation"/>
    <property type="evidence" value="ECO:0007669"/>
    <property type="project" value="UniProtKB-KW"/>
</dbReference>
<dbReference type="PANTHER" id="PTHR22884">
    <property type="entry name" value="SET DOMAIN PROTEINS"/>
    <property type="match status" value="1"/>
</dbReference>
<evidence type="ECO:0000313" key="16">
    <source>
        <dbReference type="EnsemblPlants" id="AET2Gv20013400.6"/>
    </source>
</evidence>
<dbReference type="PROSITE" id="PS51215">
    <property type="entry name" value="AWS"/>
    <property type="match status" value="1"/>
</dbReference>
<keyword evidence="9" id="KW-0862">Zinc</keyword>
<dbReference type="GO" id="GO:0005634">
    <property type="term" value="C:nucleus"/>
    <property type="evidence" value="ECO:0007669"/>
    <property type="project" value="UniProtKB-SubCell"/>
</dbReference>
<dbReference type="InterPro" id="IPR006560">
    <property type="entry name" value="AWS_dom"/>
</dbReference>
<feature type="domain" description="AWS" evidence="15">
    <location>
        <begin position="1131"/>
        <end position="1181"/>
    </location>
</feature>
<dbReference type="InterPro" id="IPR001214">
    <property type="entry name" value="SET_dom"/>
</dbReference>
<dbReference type="InterPro" id="IPR003616">
    <property type="entry name" value="Post-SET_dom"/>
</dbReference>
<feature type="compositionally biased region" description="Basic and acidic residues" evidence="11">
    <location>
        <begin position="840"/>
        <end position="853"/>
    </location>
</feature>
<dbReference type="InterPro" id="IPR011124">
    <property type="entry name" value="Znf_CW"/>
</dbReference>
<feature type="region of interest" description="Disordered" evidence="11">
    <location>
        <begin position="1587"/>
        <end position="1613"/>
    </location>
</feature>
<feature type="compositionally biased region" description="Basic and acidic residues" evidence="11">
    <location>
        <begin position="944"/>
        <end position="957"/>
    </location>
</feature>
<evidence type="ECO:0000256" key="4">
    <source>
        <dbReference type="ARBA" id="ARBA00022603"/>
    </source>
</evidence>
<dbReference type="PROSITE" id="PS50280">
    <property type="entry name" value="SET"/>
    <property type="match status" value="1"/>
</dbReference>
<proteinExistence type="predicted"/>
<feature type="compositionally biased region" description="Polar residues" evidence="11">
    <location>
        <begin position="1376"/>
        <end position="1386"/>
    </location>
</feature>
<feature type="compositionally biased region" description="Basic and acidic residues" evidence="11">
    <location>
        <begin position="801"/>
        <end position="813"/>
    </location>
</feature>
<evidence type="ECO:0000256" key="11">
    <source>
        <dbReference type="SAM" id="MobiDB-lite"/>
    </source>
</evidence>
<evidence type="ECO:0000256" key="10">
    <source>
        <dbReference type="ARBA" id="ARBA00023242"/>
    </source>
</evidence>
<dbReference type="PROSITE" id="PS51050">
    <property type="entry name" value="ZF_CW"/>
    <property type="match status" value="1"/>
</dbReference>
<dbReference type="GO" id="GO:0008270">
    <property type="term" value="F:zinc ion binding"/>
    <property type="evidence" value="ECO:0007669"/>
    <property type="project" value="UniProtKB-KW"/>
</dbReference>
<protein>
    <recommendedName>
        <fullName evidence="18">Histone-lysine N-methyltransferase</fullName>
    </recommendedName>
</protein>
<dbReference type="InterPro" id="IPR044437">
    <property type="entry name" value="SETD2/Set2_SET"/>
</dbReference>
<feature type="compositionally biased region" description="Polar residues" evidence="11">
    <location>
        <begin position="1395"/>
        <end position="1410"/>
    </location>
</feature>
<keyword evidence="5" id="KW-0808">Transferase</keyword>
<dbReference type="Gene3D" id="3.30.40.100">
    <property type="match status" value="1"/>
</dbReference>
<dbReference type="Gene3D" id="2.170.270.10">
    <property type="entry name" value="SET domain"/>
    <property type="match status" value="1"/>
</dbReference>
<reference evidence="16" key="5">
    <citation type="journal article" date="2021" name="G3 (Bethesda)">
        <title>Aegilops tauschii genome assembly Aet v5.0 features greater sequence contiguity and improved annotation.</title>
        <authorList>
            <person name="Wang L."/>
            <person name="Zhu T."/>
            <person name="Rodriguez J.C."/>
            <person name="Deal K.R."/>
            <person name="Dubcovsky J."/>
            <person name="McGuire P.E."/>
            <person name="Lux T."/>
            <person name="Spannagl M."/>
            <person name="Mayer K.F.X."/>
            <person name="Baldrich P."/>
            <person name="Meyers B.C."/>
            <person name="Huo N."/>
            <person name="Gu Y.Q."/>
            <person name="Zhou H."/>
            <person name="Devos K.M."/>
            <person name="Bennetzen J.L."/>
            <person name="Unver T."/>
            <person name="Budak H."/>
            <person name="Gulick P.J."/>
            <person name="Galiba G."/>
            <person name="Kalapos B."/>
            <person name="Nelson D.R."/>
            <person name="Li P."/>
            <person name="You F.M."/>
            <person name="Luo M.C."/>
            <person name="Dvorak J."/>
        </authorList>
    </citation>
    <scope>NUCLEOTIDE SEQUENCE [LARGE SCALE GENOMIC DNA]</scope>
    <source>
        <strain evidence="16">cv. AL8/78</strain>
    </source>
</reference>
<name>A0A453A7H6_AEGTS</name>
<feature type="region of interest" description="Disordered" evidence="11">
    <location>
        <begin position="931"/>
        <end position="957"/>
    </location>
</feature>
<dbReference type="Gramene" id="AET2Gv20013400.6">
    <property type="protein sequence ID" value="AET2Gv20013400.6"/>
    <property type="gene ID" value="AET2Gv20013400"/>
</dbReference>
<dbReference type="Proteomes" id="UP000015105">
    <property type="component" value="Chromosome 2D"/>
</dbReference>
<feature type="region of interest" description="Disordered" evidence="11">
    <location>
        <begin position="778"/>
        <end position="814"/>
    </location>
</feature>
<feature type="region of interest" description="Disordered" evidence="11">
    <location>
        <begin position="1376"/>
        <end position="1410"/>
    </location>
</feature>
<feature type="domain" description="Post-SET" evidence="13">
    <location>
        <begin position="1308"/>
        <end position="1324"/>
    </location>
</feature>
<feature type="compositionally biased region" description="Basic and acidic residues" evidence="11">
    <location>
        <begin position="1592"/>
        <end position="1607"/>
    </location>
</feature>
<keyword evidence="4" id="KW-0489">Methyltransferase</keyword>
<keyword evidence="10" id="KW-0539">Nucleus</keyword>
<feature type="compositionally biased region" description="Low complexity" evidence="11">
    <location>
        <begin position="10"/>
        <end position="20"/>
    </location>
</feature>
<dbReference type="STRING" id="200361.A0A453A7H6"/>
<evidence type="ECO:0000256" key="5">
    <source>
        <dbReference type="ARBA" id="ARBA00022679"/>
    </source>
</evidence>
<dbReference type="SMART" id="SM00317">
    <property type="entry name" value="SET"/>
    <property type="match status" value="1"/>
</dbReference>
<keyword evidence="6" id="KW-0949">S-adenosyl-L-methionine</keyword>
<feature type="region of interest" description="Disordered" evidence="11">
    <location>
        <begin position="1785"/>
        <end position="1808"/>
    </location>
</feature>
<dbReference type="SMART" id="SM00508">
    <property type="entry name" value="PostSET"/>
    <property type="match status" value="1"/>
</dbReference>
<dbReference type="CDD" id="cd19172">
    <property type="entry name" value="SET_SETD2"/>
    <property type="match status" value="1"/>
</dbReference>
<evidence type="ECO:0000256" key="7">
    <source>
        <dbReference type="ARBA" id="ARBA00022723"/>
    </source>
</evidence>
<feature type="domain" description="SET" evidence="12">
    <location>
        <begin position="1183"/>
        <end position="1300"/>
    </location>
</feature>
<dbReference type="EnsemblPlants" id="AET2Gv20013400.6">
    <property type="protein sequence ID" value="AET2Gv20013400.6"/>
    <property type="gene ID" value="AET2Gv20013400"/>
</dbReference>
<feature type="region of interest" description="Disordered" evidence="11">
    <location>
        <begin position="589"/>
        <end position="621"/>
    </location>
</feature>
<reference evidence="16" key="3">
    <citation type="journal article" date="2017" name="Nature">
        <title>Genome sequence of the progenitor of the wheat D genome Aegilops tauschii.</title>
        <authorList>
            <person name="Luo M.C."/>
            <person name="Gu Y.Q."/>
            <person name="Puiu D."/>
            <person name="Wang H."/>
            <person name="Twardziok S.O."/>
            <person name="Deal K.R."/>
            <person name="Huo N."/>
            <person name="Zhu T."/>
            <person name="Wang L."/>
            <person name="Wang Y."/>
            <person name="McGuire P.E."/>
            <person name="Liu S."/>
            <person name="Long H."/>
            <person name="Ramasamy R.K."/>
            <person name="Rodriguez J.C."/>
            <person name="Van S.L."/>
            <person name="Yuan L."/>
            <person name="Wang Z."/>
            <person name="Xia Z."/>
            <person name="Xiao L."/>
            <person name="Anderson O.D."/>
            <person name="Ouyang S."/>
            <person name="Liang Y."/>
            <person name="Zimin A.V."/>
            <person name="Pertea G."/>
            <person name="Qi P."/>
            <person name="Bennetzen J.L."/>
            <person name="Dai X."/>
            <person name="Dawson M.W."/>
            <person name="Muller H.G."/>
            <person name="Kugler K."/>
            <person name="Rivarola-Duarte L."/>
            <person name="Spannagl M."/>
            <person name="Mayer K.F.X."/>
            <person name="Lu F.H."/>
            <person name="Bevan M.W."/>
            <person name="Leroy P."/>
            <person name="Li P."/>
            <person name="You F.M."/>
            <person name="Sun Q."/>
            <person name="Liu Z."/>
            <person name="Lyons E."/>
            <person name="Wicker T."/>
            <person name="Salzberg S.L."/>
            <person name="Devos K.M."/>
            <person name="Dvorak J."/>
        </authorList>
    </citation>
    <scope>NUCLEOTIDE SEQUENCE [LARGE SCALE GENOMIC DNA]</scope>
    <source>
        <strain evidence="16">cv. AL8/78</strain>
    </source>
</reference>
<evidence type="ECO:0000256" key="1">
    <source>
        <dbReference type="ARBA" id="ARBA00004123"/>
    </source>
</evidence>
<keyword evidence="7" id="KW-0479">Metal-binding</keyword>
<feature type="region of interest" description="Disordered" evidence="11">
    <location>
        <begin position="838"/>
        <end position="873"/>
    </location>
</feature>
<dbReference type="InterPro" id="IPR046341">
    <property type="entry name" value="SET_dom_sf"/>
</dbReference>
<evidence type="ECO:0000313" key="17">
    <source>
        <dbReference type="Proteomes" id="UP000015105"/>
    </source>
</evidence>
<feature type="region of interest" description="Disordered" evidence="11">
    <location>
        <begin position="1501"/>
        <end position="1520"/>
    </location>
</feature>
<dbReference type="Pfam" id="PF07496">
    <property type="entry name" value="zf-CW"/>
    <property type="match status" value="1"/>
</dbReference>
<evidence type="ECO:0000256" key="2">
    <source>
        <dbReference type="ARBA" id="ARBA00004286"/>
    </source>
</evidence>
<organism evidence="16 17">
    <name type="scientific">Aegilops tauschii subsp. strangulata</name>
    <name type="common">Goatgrass</name>
    <dbReference type="NCBI Taxonomy" id="200361"/>
    <lineage>
        <taxon>Eukaryota</taxon>
        <taxon>Viridiplantae</taxon>
        <taxon>Streptophyta</taxon>
        <taxon>Embryophyta</taxon>
        <taxon>Tracheophyta</taxon>
        <taxon>Spermatophyta</taxon>
        <taxon>Magnoliopsida</taxon>
        <taxon>Liliopsida</taxon>
        <taxon>Poales</taxon>
        <taxon>Poaceae</taxon>
        <taxon>BOP clade</taxon>
        <taxon>Pooideae</taxon>
        <taxon>Triticodae</taxon>
        <taxon>Triticeae</taxon>
        <taxon>Triticinae</taxon>
        <taxon>Aegilops</taxon>
    </lineage>
</organism>
<dbReference type="PROSITE" id="PS50868">
    <property type="entry name" value="POST_SET"/>
    <property type="match status" value="1"/>
</dbReference>